<reference evidence="5" key="1">
    <citation type="submission" date="2017-07" db="EMBL/GenBank/DDBJ databases">
        <title>Taro Niue Genome Assembly and Annotation.</title>
        <authorList>
            <person name="Atibalentja N."/>
            <person name="Keating K."/>
            <person name="Fields C.J."/>
        </authorList>
    </citation>
    <scope>NUCLEOTIDE SEQUENCE</scope>
    <source>
        <strain evidence="5">Niue_2</strain>
        <tissue evidence="5">Leaf</tissue>
    </source>
</reference>
<dbReference type="PANTHER" id="PTHR21717:SF70">
    <property type="entry name" value="TELOMERE REPEAT-BINDING PROTEIN 2-RELATED"/>
    <property type="match status" value="1"/>
</dbReference>
<evidence type="ECO:0008006" key="7">
    <source>
        <dbReference type="Google" id="ProtNLM"/>
    </source>
</evidence>
<dbReference type="CDD" id="cd11660">
    <property type="entry name" value="SANT_TRF"/>
    <property type="match status" value="1"/>
</dbReference>
<comment type="caution">
    <text evidence="5">The sequence shown here is derived from an EMBL/GenBank/DDBJ whole genome shotgun (WGS) entry which is preliminary data.</text>
</comment>
<feature type="region of interest" description="Disordered" evidence="2">
    <location>
        <begin position="521"/>
        <end position="568"/>
    </location>
</feature>
<dbReference type="GO" id="GO:0043565">
    <property type="term" value="F:sequence-specific DNA binding"/>
    <property type="evidence" value="ECO:0007669"/>
    <property type="project" value="UniProtKB-ARBA"/>
</dbReference>
<evidence type="ECO:0000256" key="2">
    <source>
        <dbReference type="SAM" id="MobiDB-lite"/>
    </source>
</evidence>
<keyword evidence="6" id="KW-1185">Reference proteome</keyword>
<keyword evidence="1" id="KW-0238">DNA-binding</keyword>
<dbReference type="OrthoDB" id="2020981at2759"/>
<dbReference type="InterPro" id="IPR029071">
    <property type="entry name" value="Ubiquitin-like_domsf"/>
</dbReference>
<evidence type="ECO:0000313" key="5">
    <source>
        <dbReference type="EMBL" id="MQM00076.1"/>
    </source>
</evidence>
<feature type="domain" description="HTH myb-type" evidence="4">
    <location>
        <begin position="599"/>
        <end position="647"/>
    </location>
</feature>
<feature type="domain" description="Ubiquitin-like" evidence="3">
    <location>
        <begin position="412"/>
        <end position="477"/>
    </location>
</feature>
<evidence type="ECO:0000256" key="1">
    <source>
        <dbReference type="ARBA" id="ARBA00023125"/>
    </source>
</evidence>
<accession>A0A843VVY9</accession>
<protein>
    <recommendedName>
        <fullName evidence="7">Telomere repeat-binding protein 5</fullName>
    </recommendedName>
</protein>
<sequence>MVLTKRLGYGFNGYQVPTTPQGSRSFRRKRSVRKRVEEDPMCAFELLATVAGKLLLEKENSPAPVNTTGGGTLKPAFPKENVKEEQQDELKLHKTGSCDQGDCNTSTQASKNGSQRITKVGRLSECQHASNMVGARPRSIVIKSGPSKKVSSSEGSMFNKNKREFANSPSPDQGKLNSERHSPVAAVSQQGKVEDGISTPPQFEDQKITNGNHEGVVGLYSSEDQMDVDVKPPLVRSVEVPVHGDPMSHISSFPKCKSDTEFSVDRSNDGKSSGCTKPYSTTSKYFRTQRIGDRRIRKFLGSKFWKVGSTYLKDGEFSNSDEDVKSVFYNRKMCYMRRRTQKSSFKRRKLFERGSILTSDSPISCEGISRSPQMGIKEEASSSFSRAYGGNGTSSSIAGQRISFESEEEYPVKLSIKSFKVPELFIEIPETATVGSLKRTVMDAVSAILGGGLRIGVVLQGKKVRDDNKTLLQAGISHSGELDGLGFTLEPNSSEAPQQLTTKTEGRQFLSICDAPEPLKRLPAIPASDPAIIETPTKPPPLTTSGSCVESDQHADPSPPDATASMENNTPSSKALVVLPAMNAEALDIVPKSRRSEAGQRRIRRPFSVSEVEALVQAVEKLGTGRWRDVKLRAFDNANHRTYVDLKVSKHLASRTLNSLFLIPTHPYPPEHGRNHVLVGVPAGIFR</sequence>
<evidence type="ECO:0000259" key="4">
    <source>
        <dbReference type="PROSITE" id="PS51294"/>
    </source>
</evidence>
<evidence type="ECO:0000313" key="6">
    <source>
        <dbReference type="Proteomes" id="UP000652761"/>
    </source>
</evidence>
<dbReference type="SUPFAM" id="SSF54236">
    <property type="entry name" value="Ubiquitin-like"/>
    <property type="match status" value="1"/>
</dbReference>
<dbReference type="InterPro" id="IPR009057">
    <property type="entry name" value="Homeodomain-like_sf"/>
</dbReference>
<dbReference type="Pfam" id="PF23603">
    <property type="entry name" value="Ubiquitin_TPR1"/>
    <property type="match status" value="1"/>
</dbReference>
<dbReference type="PANTHER" id="PTHR21717">
    <property type="entry name" value="TELOMERIC REPEAT BINDING PROTEIN"/>
    <property type="match status" value="1"/>
</dbReference>
<dbReference type="PROSITE" id="PS50053">
    <property type="entry name" value="UBIQUITIN_2"/>
    <property type="match status" value="1"/>
</dbReference>
<feature type="region of interest" description="Disordered" evidence="2">
    <location>
        <begin position="60"/>
        <end position="117"/>
    </location>
</feature>
<gene>
    <name evidence="5" type="ORF">Taro_032812</name>
</gene>
<feature type="compositionally biased region" description="Polar residues" evidence="2">
    <location>
        <begin position="102"/>
        <end position="117"/>
    </location>
</feature>
<dbReference type="InterPro" id="IPR017930">
    <property type="entry name" value="Myb_dom"/>
</dbReference>
<dbReference type="InterPro" id="IPR031105">
    <property type="entry name" value="TRP_plant"/>
</dbReference>
<name>A0A843VVY9_COLES</name>
<dbReference type="Proteomes" id="UP000652761">
    <property type="component" value="Unassembled WGS sequence"/>
</dbReference>
<dbReference type="PROSITE" id="PS51294">
    <property type="entry name" value="HTH_MYB"/>
    <property type="match status" value="1"/>
</dbReference>
<dbReference type="AlphaFoldDB" id="A0A843VVY9"/>
<dbReference type="InterPro" id="IPR000626">
    <property type="entry name" value="Ubiquitin-like_dom"/>
</dbReference>
<evidence type="ECO:0000259" key="3">
    <source>
        <dbReference type="PROSITE" id="PS50053"/>
    </source>
</evidence>
<feature type="region of interest" description="Disordered" evidence="2">
    <location>
        <begin position="137"/>
        <end position="181"/>
    </location>
</feature>
<dbReference type="InterPro" id="IPR057625">
    <property type="entry name" value="TPR1-6-like_ubiquitin"/>
</dbReference>
<dbReference type="Gene3D" id="1.10.246.220">
    <property type="match status" value="1"/>
</dbReference>
<dbReference type="EMBL" id="NMUH01002454">
    <property type="protein sequence ID" value="MQM00076.1"/>
    <property type="molecule type" value="Genomic_DNA"/>
</dbReference>
<proteinExistence type="predicted"/>
<feature type="compositionally biased region" description="Polar residues" evidence="2">
    <location>
        <begin position="149"/>
        <end position="159"/>
    </location>
</feature>
<feature type="compositionally biased region" description="Basic and acidic residues" evidence="2">
    <location>
        <begin position="80"/>
        <end position="92"/>
    </location>
</feature>
<organism evidence="5 6">
    <name type="scientific">Colocasia esculenta</name>
    <name type="common">Wild taro</name>
    <name type="synonym">Arum esculentum</name>
    <dbReference type="NCBI Taxonomy" id="4460"/>
    <lineage>
        <taxon>Eukaryota</taxon>
        <taxon>Viridiplantae</taxon>
        <taxon>Streptophyta</taxon>
        <taxon>Embryophyta</taxon>
        <taxon>Tracheophyta</taxon>
        <taxon>Spermatophyta</taxon>
        <taxon>Magnoliopsida</taxon>
        <taxon>Liliopsida</taxon>
        <taxon>Araceae</taxon>
        <taxon>Aroideae</taxon>
        <taxon>Colocasieae</taxon>
        <taxon>Colocasia</taxon>
    </lineage>
</organism>
<dbReference type="SUPFAM" id="SSF46689">
    <property type="entry name" value="Homeodomain-like"/>
    <property type="match status" value="1"/>
</dbReference>